<dbReference type="CDD" id="cd09204">
    <property type="entry name" value="PLDc_N_DEXD_b2"/>
    <property type="match status" value="1"/>
</dbReference>
<sequence length="275" mass="31269">MQKIAELRAGLETGFINSGYNSSLAYQPQFLSNNHKEGKKVLSSIEDELMTCDKFQISVAFITMGGITPLLQTLKELEKNGIPGEILTTNYLNFSEPKALEKLHGLSNITLKMYDVEKAAEGFHTKGYIFKKEEIYRIIIGSSNMTSAALTSNREWNTKVVSTEQGEVAKQIVEEYNELWNSRYALSFDNFYEEYKERYQIIKRQREIAKSEETPSIEKYRLKPNAMQVGFITNLRKILEKGEDRALLISATGERGIFVTGGRNPGFTRASEAWS</sequence>
<evidence type="ECO:0000313" key="3">
    <source>
        <dbReference type="Proteomes" id="UP000285209"/>
    </source>
</evidence>
<dbReference type="Pfam" id="PF13091">
    <property type="entry name" value="PLDc_2"/>
    <property type="match status" value="1"/>
</dbReference>
<dbReference type="AlphaFoldDB" id="A0A413M2J3"/>
<accession>A0A413M2J3</accession>
<proteinExistence type="predicted"/>
<dbReference type="Gene3D" id="3.30.870.10">
    <property type="entry name" value="Endonuclease Chain A"/>
    <property type="match status" value="1"/>
</dbReference>
<dbReference type="EMBL" id="QSDV01000043">
    <property type="protein sequence ID" value="RGZ14969.1"/>
    <property type="molecule type" value="Genomic_DNA"/>
</dbReference>
<reference evidence="2 3" key="1">
    <citation type="submission" date="2018-08" db="EMBL/GenBank/DDBJ databases">
        <title>A genome reference for cultivated species of the human gut microbiota.</title>
        <authorList>
            <person name="Zou Y."/>
            <person name="Xue W."/>
            <person name="Luo G."/>
        </authorList>
    </citation>
    <scope>NUCLEOTIDE SEQUENCE [LARGE SCALE GENOMIC DNA]</scope>
    <source>
        <strain evidence="2 3">AM54-25XD</strain>
    </source>
</reference>
<dbReference type="InterPro" id="IPR025202">
    <property type="entry name" value="PLD-like_dom"/>
</dbReference>
<evidence type="ECO:0000259" key="1">
    <source>
        <dbReference type="Pfam" id="PF13091"/>
    </source>
</evidence>
<dbReference type="SUPFAM" id="SSF56024">
    <property type="entry name" value="Phospholipase D/nuclease"/>
    <property type="match status" value="1"/>
</dbReference>
<organism evidence="2 3">
    <name type="scientific">Agathobacter rectalis</name>
    <dbReference type="NCBI Taxonomy" id="39491"/>
    <lineage>
        <taxon>Bacteria</taxon>
        <taxon>Bacillati</taxon>
        <taxon>Bacillota</taxon>
        <taxon>Clostridia</taxon>
        <taxon>Lachnospirales</taxon>
        <taxon>Lachnospiraceae</taxon>
        <taxon>Agathobacter</taxon>
    </lineage>
</organism>
<evidence type="ECO:0000313" key="2">
    <source>
        <dbReference type="EMBL" id="RGZ14969.1"/>
    </source>
</evidence>
<dbReference type="Proteomes" id="UP000285209">
    <property type="component" value="Unassembled WGS sequence"/>
</dbReference>
<gene>
    <name evidence="2" type="ORF">DXA03_14085</name>
</gene>
<feature type="domain" description="Phospholipase D-like" evidence="1">
    <location>
        <begin position="66"/>
        <end position="180"/>
    </location>
</feature>
<protein>
    <submittedName>
        <fullName evidence="2">HKD family nuclease</fullName>
    </submittedName>
</protein>
<name>A0A413M2J3_9FIRM</name>
<comment type="caution">
    <text evidence="2">The sequence shown here is derived from an EMBL/GenBank/DDBJ whole genome shotgun (WGS) entry which is preliminary data.</text>
</comment>